<evidence type="ECO:0000256" key="1">
    <source>
        <dbReference type="SAM" id="Coils"/>
    </source>
</evidence>
<dbReference type="EMBL" id="VZON01000014">
    <property type="protein sequence ID" value="KAB0610753.1"/>
    <property type="molecule type" value="Genomic_DNA"/>
</dbReference>
<evidence type="ECO:0000313" key="3">
    <source>
        <dbReference type="Proteomes" id="UP000423641"/>
    </source>
</evidence>
<keyword evidence="1" id="KW-0175">Coiled coil</keyword>
<protein>
    <recommendedName>
        <fullName evidence="4">Sugar transferase</fullName>
    </recommendedName>
</protein>
<accession>A0AAV6EDC5</accession>
<evidence type="ECO:0000313" key="2">
    <source>
        <dbReference type="EMBL" id="KAB0610753.1"/>
    </source>
</evidence>
<gene>
    <name evidence="2" type="ORF">F7P66_09135</name>
</gene>
<dbReference type="Proteomes" id="UP000423641">
    <property type="component" value="Unassembled WGS sequence"/>
</dbReference>
<evidence type="ECO:0008006" key="4">
    <source>
        <dbReference type="Google" id="ProtNLM"/>
    </source>
</evidence>
<organism evidence="2 3">
    <name type="scientific">Campylobacter hyointestinalis subsp. lawsonii</name>
    <dbReference type="NCBI Taxonomy" id="91353"/>
    <lineage>
        <taxon>Bacteria</taxon>
        <taxon>Pseudomonadati</taxon>
        <taxon>Campylobacterota</taxon>
        <taxon>Epsilonproteobacteria</taxon>
        <taxon>Campylobacterales</taxon>
        <taxon>Campylobacteraceae</taxon>
        <taxon>Campylobacter</taxon>
    </lineage>
</organism>
<dbReference type="AlphaFoldDB" id="A0AAV6EDC5"/>
<comment type="caution">
    <text evidence="2">The sequence shown here is derived from an EMBL/GenBank/DDBJ whole genome shotgun (WGS) entry which is preliminary data.</text>
</comment>
<sequence>MIFKDIDLFDISNQATINIIENNIYLDLSNVKANGHRLNIDNRLVECVRLSSDTIASLNEWMEIINKLEISFDNIEWIEISNKNFILDKSNRIEINLNEKYKIKFIKLNIKDENYINKIKIEILNRKFPGLMVASRSDGFGARFMPILNAMYLSNKLGYKFGIVWPKSSYDQTSLKKLDNNELAGLYGGNEEFIFDKEFLNLYSYLGKISPANIPAENHDIQDYLKRPHQENFGYHISYDISKLNGLDKYYLREYPKLWKSIKFTKPVNDIIDNVNQKVQKYFPNKFIAIHIRAGDGVYDYIRSGLDAFYRKMMPNEIAMALIDENLKINNDIVLFGDDFTQLRELKKFYKNKIYLIEDFIDDTIIDIKRVIFDIVFMSKAKEIYSGGSSFAKTASYIGLGKIPKYYFTHFSIDEMIIIIKKYFNYNLNLHQYQKSYSLLFLHNLCLMQHISRDELISILNQGINYDRNNCAFLVHMFNHYMYLKKYDEANNTLGLLFDLKDFDWMYKYIIKHKDSIYKVFVNNIIGYSQEKYLNISYMAAKISIDTKLTRSRVLKYIQNYLLGLEINDGSKYLLNHYINIAEKLNISINQLNSQIETTTKNDSYLKSELENEKIALKKQIDINRSNEILLQNIKSENQKLQKLNTDLSLAYNAAKSNAKNYLSYKLGQALIKASKNWYKGGYIKFIFEAIKITKEHKKRCK</sequence>
<proteinExistence type="predicted"/>
<dbReference type="Gene3D" id="3.40.50.11350">
    <property type="match status" value="1"/>
</dbReference>
<dbReference type="GeneID" id="56510297"/>
<name>A0AAV6EDC5_CAMHY</name>
<dbReference type="RefSeq" id="WP_112000778.1">
    <property type="nucleotide sequence ID" value="NZ_CP053828.1"/>
</dbReference>
<feature type="coiled-coil region" evidence="1">
    <location>
        <begin position="582"/>
        <end position="651"/>
    </location>
</feature>
<reference evidence="2 3" key="1">
    <citation type="submission" date="2019-09" db="EMBL/GenBank/DDBJ databases">
        <title>Draft genome sequences of 48 bacterial type strains from the CCUG.</title>
        <authorList>
            <person name="Tunovic T."/>
            <person name="Pineiro-Iglesias B."/>
            <person name="Unosson C."/>
            <person name="Inganas E."/>
            <person name="Ohlen M."/>
            <person name="Cardew S."/>
            <person name="Jensie-Markopoulos S."/>
            <person name="Salva-Serra F."/>
            <person name="Jaen-Luchoro D."/>
            <person name="Karlsson R."/>
            <person name="Svensson-Stadler L."/>
            <person name="Chun J."/>
            <person name="Moore E."/>
        </authorList>
    </citation>
    <scope>NUCLEOTIDE SEQUENCE [LARGE SCALE GENOMIC DNA]</scope>
    <source>
        <strain evidence="2 3">CCUG 34538</strain>
    </source>
</reference>